<dbReference type="FunFam" id="3.40.50.970:FF:000007">
    <property type="entry name" value="Acetolactate synthase"/>
    <property type="match status" value="1"/>
</dbReference>
<keyword evidence="6" id="KW-0285">Flavoprotein</keyword>
<dbReference type="InterPro" id="IPR000399">
    <property type="entry name" value="TPP-bd_CS"/>
</dbReference>
<keyword evidence="8 14" id="KW-0479">Metal-binding</keyword>
<dbReference type="Proteomes" id="UP000198304">
    <property type="component" value="Unassembled WGS sequence"/>
</dbReference>
<evidence type="ECO:0000256" key="6">
    <source>
        <dbReference type="ARBA" id="ARBA00022630"/>
    </source>
</evidence>
<evidence type="ECO:0000256" key="8">
    <source>
        <dbReference type="ARBA" id="ARBA00022723"/>
    </source>
</evidence>
<evidence type="ECO:0000256" key="4">
    <source>
        <dbReference type="ARBA" id="ARBA00013145"/>
    </source>
</evidence>
<dbReference type="Gene3D" id="3.40.50.1220">
    <property type="entry name" value="TPP-binding domain"/>
    <property type="match status" value="1"/>
</dbReference>
<comment type="cofactor">
    <cofactor evidence="14">
        <name>Mg(2+)</name>
        <dbReference type="ChEBI" id="CHEBI:18420"/>
    </cofactor>
    <text evidence="14">Binds 1 Mg(2+) ion per subunit.</text>
</comment>
<dbReference type="GO" id="GO:0005948">
    <property type="term" value="C:acetolactate synthase complex"/>
    <property type="evidence" value="ECO:0007669"/>
    <property type="project" value="TreeGrafter"/>
</dbReference>
<dbReference type="InterPro" id="IPR012001">
    <property type="entry name" value="Thiamin_PyroP_enz_TPP-bd_dom"/>
</dbReference>
<comment type="pathway">
    <text evidence="1 14">Amino-acid biosynthesis; L-isoleucine biosynthesis; L-isoleucine from 2-oxobutanoate: step 1/4.</text>
</comment>
<dbReference type="GO" id="GO:0000287">
    <property type="term" value="F:magnesium ion binding"/>
    <property type="evidence" value="ECO:0007669"/>
    <property type="project" value="UniProtKB-UniRule"/>
</dbReference>
<dbReference type="PROSITE" id="PS00187">
    <property type="entry name" value="TPP_ENZYMES"/>
    <property type="match status" value="1"/>
</dbReference>
<evidence type="ECO:0000256" key="10">
    <source>
        <dbReference type="ARBA" id="ARBA00022842"/>
    </source>
</evidence>
<dbReference type="RefSeq" id="WP_089283641.1">
    <property type="nucleotide sequence ID" value="NZ_FZOJ01000014.1"/>
</dbReference>
<dbReference type="PANTHER" id="PTHR18968:SF170">
    <property type="entry name" value="ACETOLACTATE SYNTHASE ISOZYME 1 LARGE SUBUNIT"/>
    <property type="match status" value="1"/>
</dbReference>
<comment type="pathway">
    <text evidence="2 14">Amino-acid biosynthesis; L-valine biosynthesis; L-valine from pyruvate: step 1/4.</text>
</comment>
<name>A0A239FYD3_9FIRM</name>
<evidence type="ECO:0000313" key="19">
    <source>
        <dbReference type="Proteomes" id="UP000198304"/>
    </source>
</evidence>
<feature type="domain" description="Thiamine pyrophosphate enzyme TPP-binding" evidence="16">
    <location>
        <begin position="389"/>
        <end position="537"/>
    </location>
</feature>
<dbReference type="SUPFAM" id="SSF52467">
    <property type="entry name" value="DHS-like NAD/FAD-binding domain"/>
    <property type="match status" value="1"/>
</dbReference>
<evidence type="ECO:0000256" key="11">
    <source>
        <dbReference type="ARBA" id="ARBA00023052"/>
    </source>
</evidence>
<keyword evidence="7 14" id="KW-0808">Transferase</keyword>
<gene>
    <name evidence="18" type="ORF">SAMN05446037_101494</name>
</gene>
<keyword evidence="19" id="KW-1185">Reference proteome</keyword>
<comment type="similarity">
    <text evidence="3 14">Belongs to the TPP enzyme family.</text>
</comment>
<dbReference type="InterPro" id="IPR012846">
    <property type="entry name" value="Acetolactate_synth_lsu"/>
</dbReference>
<dbReference type="InterPro" id="IPR045229">
    <property type="entry name" value="TPP_enz"/>
</dbReference>
<keyword evidence="11 14" id="KW-0786">Thiamine pyrophosphate</keyword>
<protein>
    <recommendedName>
        <fullName evidence="4 14">Acetolactate synthase</fullName>
        <ecNumber evidence="4 14">2.2.1.6</ecNumber>
    </recommendedName>
</protein>
<evidence type="ECO:0000259" key="16">
    <source>
        <dbReference type="Pfam" id="PF02775"/>
    </source>
</evidence>
<evidence type="ECO:0000256" key="7">
    <source>
        <dbReference type="ARBA" id="ARBA00022679"/>
    </source>
</evidence>
<evidence type="ECO:0000256" key="3">
    <source>
        <dbReference type="ARBA" id="ARBA00007812"/>
    </source>
</evidence>
<dbReference type="FunFam" id="3.40.50.1220:FF:000008">
    <property type="entry name" value="Acetolactate synthase"/>
    <property type="match status" value="1"/>
</dbReference>
<dbReference type="InterPro" id="IPR029035">
    <property type="entry name" value="DHS-like_NAD/FAD-binding_dom"/>
</dbReference>
<dbReference type="GO" id="GO:0030976">
    <property type="term" value="F:thiamine pyrophosphate binding"/>
    <property type="evidence" value="ECO:0007669"/>
    <property type="project" value="UniProtKB-UniRule"/>
</dbReference>
<dbReference type="InterPro" id="IPR012000">
    <property type="entry name" value="Thiamin_PyroP_enz_cen_dom"/>
</dbReference>
<dbReference type="Gene3D" id="3.40.50.970">
    <property type="match status" value="2"/>
</dbReference>
<evidence type="ECO:0000256" key="2">
    <source>
        <dbReference type="ARBA" id="ARBA00005025"/>
    </source>
</evidence>
<dbReference type="CDD" id="cd02015">
    <property type="entry name" value="TPP_AHAS"/>
    <property type="match status" value="1"/>
</dbReference>
<keyword evidence="10 14" id="KW-0460">Magnesium</keyword>
<dbReference type="InterPro" id="IPR029061">
    <property type="entry name" value="THDP-binding"/>
</dbReference>
<dbReference type="EC" id="2.2.1.6" evidence="4 14"/>
<evidence type="ECO:0000313" key="18">
    <source>
        <dbReference type="EMBL" id="SNS61765.1"/>
    </source>
</evidence>
<dbReference type="SUPFAM" id="SSF52518">
    <property type="entry name" value="Thiamin diphosphate-binding fold (THDP-binding)"/>
    <property type="match status" value="2"/>
</dbReference>
<comment type="cofactor">
    <cofactor evidence="14">
        <name>thiamine diphosphate</name>
        <dbReference type="ChEBI" id="CHEBI:58937"/>
    </cofactor>
    <text evidence="14">Binds 1 thiamine pyrophosphate per subunit.</text>
</comment>
<reference evidence="19" key="1">
    <citation type="submission" date="2017-06" db="EMBL/GenBank/DDBJ databases">
        <authorList>
            <person name="Varghese N."/>
            <person name="Submissions S."/>
        </authorList>
    </citation>
    <scope>NUCLEOTIDE SEQUENCE [LARGE SCALE GENOMIC DNA]</scope>
    <source>
        <strain evidence="19">SCA</strain>
    </source>
</reference>
<keyword evidence="9" id="KW-0274">FAD</keyword>
<dbReference type="Pfam" id="PF02775">
    <property type="entry name" value="TPP_enzyme_C"/>
    <property type="match status" value="1"/>
</dbReference>
<evidence type="ECO:0000259" key="15">
    <source>
        <dbReference type="Pfam" id="PF00205"/>
    </source>
</evidence>
<organism evidence="18 19">
    <name type="scientific">Anaerovirgula multivorans</name>
    <dbReference type="NCBI Taxonomy" id="312168"/>
    <lineage>
        <taxon>Bacteria</taxon>
        <taxon>Bacillati</taxon>
        <taxon>Bacillota</taxon>
        <taxon>Clostridia</taxon>
        <taxon>Peptostreptococcales</taxon>
        <taxon>Natronincolaceae</taxon>
        <taxon>Anaerovirgula</taxon>
    </lineage>
</organism>
<dbReference type="GO" id="GO:0050660">
    <property type="term" value="F:flavin adenine dinucleotide binding"/>
    <property type="evidence" value="ECO:0007669"/>
    <property type="project" value="InterPro"/>
</dbReference>
<dbReference type="CDD" id="cd07035">
    <property type="entry name" value="TPP_PYR_POX_like"/>
    <property type="match status" value="1"/>
</dbReference>
<dbReference type="Pfam" id="PF02776">
    <property type="entry name" value="TPP_enzyme_N"/>
    <property type="match status" value="1"/>
</dbReference>
<feature type="domain" description="Thiamine pyrophosphate enzyme N-terminal TPP-binding" evidence="17">
    <location>
        <begin position="5"/>
        <end position="118"/>
    </location>
</feature>
<evidence type="ECO:0000259" key="17">
    <source>
        <dbReference type="Pfam" id="PF02776"/>
    </source>
</evidence>
<dbReference type="UniPathway" id="UPA00049">
    <property type="reaction ID" value="UER00059"/>
</dbReference>
<accession>A0A239FYD3</accession>
<dbReference type="InterPro" id="IPR039368">
    <property type="entry name" value="AHAS_TPP"/>
</dbReference>
<dbReference type="EMBL" id="FZOJ01000014">
    <property type="protein sequence ID" value="SNS61765.1"/>
    <property type="molecule type" value="Genomic_DNA"/>
</dbReference>
<keyword evidence="12 14" id="KW-0100">Branched-chain amino acid biosynthesis</keyword>
<dbReference type="GO" id="GO:0009097">
    <property type="term" value="P:isoleucine biosynthetic process"/>
    <property type="evidence" value="ECO:0007669"/>
    <property type="project" value="UniProtKB-UniPathway"/>
</dbReference>
<evidence type="ECO:0000256" key="13">
    <source>
        <dbReference type="ARBA" id="ARBA00048670"/>
    </source>
</evidence>
<dbReference type="OrthoDB" id="4494979at2"/>
<keyword evidence="5 14" id="KW-0028">Amino-acid biosynthesis</keyword>
<dbReference type="Pfam" id="PF00205">
    <property type="entry name" value="TPP_enzyme_M"/>
    <property type="match status" value="1"/>
</dbReference>
<feature type="domain" description="Thiamine pyrophosphate enzyme central" evidence="15">
    <location>
        <begin position="198"/>
        <end position="333"/>
    </location>
</feature>
<dbReference type="FunFam" id="3.40.50.970:FF:000016">
    <property type="entry name" value="Acetolactate synthase"/>
    <property type="match status" value="1"/>
</dbReference>
<dbReference type="AlphaFoldDB" id="A0A239FYD3"/>
<dbReference type="UniPathway" id="UPA00047">
    <property type="reaction ID" value="UER00055"/>
</dbReference>
<dbReference type="GO" id="GO:0009099">
    <property type="term" value="P:L-valine biosynthetic process"/>
    <property type="evidence" value="ECO:0007669"/>
    <property type="project" value="UniProtKB-UniPathway"/>
</dbReference>
<dbReference type="InterPro" id="IPR011766">
    <property type="entry name" value="TPP_enzyme_TPP-bd"/>
</dbReference>
<evidence type="ECO:0000256" key="14">
    <source>
        <dbReference type="RuleBase" id="RU003591"/>
    </source>
</evidence>
<evidence type="ECO:0000256" key="5">
    <source>
        <dbReference type="ARBA" id="ARBA00022605"/>
    </source>
</evidence>
<dbReference type="PANTHER" id="PTHR18968">
    <property type="entry name" value="THIAMINE PYROPHOSPHATE ENZYMES"/>
    <property type="match status" value="1"/>
</dbReference>
<evidence type="ECO:0000256" key="1">
    <source>
        <dbReference type="ARBA" id="ARBA00004974"/>
    </source>
</evidence>
<proteinExistence type="inferred from homology"/>
<dbReference type="GO" id="GO:0003984">
    <property type="term" value="F:acetolactate synthase activity"/>
    <property type="evidence" value="ECO:0007669"/>
    <property type="project" value="UniProtKB-EC"/>
</dbReference>
<evidence type="ECO:0000256" key="12">
    <source>
        <dbReference type="ARBA" id="ARBA00023304"/>
    </source>
</evidence>
<comment type="catalytic activity">
    <reaction evidence="13 14">
        <text>2 pyruvate + H(+) = (2S)-2-acetolactate + CO2</text>
        <dbReference type="Rhea" id="RHEA:25249"/>
        <dbReference type="ChEBI" id="CHEBI:15361"/>
        <dbReference type="ChEBI" id="CHEBI:15378"/>
        <dbReference type="ChEBI" id="CHEBI:16526"/>
        <dbReference type="ChEBI" id="CHEBI:58476"/>
        <dbReference type="EC" id="2.2.1.6"/>
    </reaction>
</comment>
<evidence type="ECO:0000256" key="9">
    <source>
        <dbReference type="ARBA" id="ARBA00022827"/>
    </source>
</evidence>
<dbReference type="NCBIfam" id="TIGR00118">
    <property type="entry name" value="acolac_lg"/>
    <property type="match status" value="1"/>
</dbReference>
<sequence length="565" mass="61104">MRYSGAEIIIKLLEEQGVDKIAGIPGGANLPMYSVLAKSNKIQHILVRHEQAAGFIAQGIARTTGKAAVCFATSGPGVTNLLTAIADAKLDSVPVVAITGQIPSSLVGTDAFQEVDTCGLAIPITKHHFFVSSAKELVHILPEAFRVAEEGRPGPVIIDIPKDVQLEEIEIANWSLEDVAATIVDVEKNIPTASLEDVDKIAQMINESRKPLLYIGGGILQSNSHKLLYDFAKKNTIPVASTLMGLGCFPSNDSLFLGMLGMHGAPYTNLVLNETDLLIAFGVRFDDRATGKIAEFCPKASIIHVDIDPAELDKNKSTNFSVAADIRMVLDELILLIDKNPREEWMAEIEAIKKANPFPISQNNDCWHPLNLIRKIGALVDPDTIITTDVGQHQMWVAQSYPFQQPRTLLTSGGLGTMGFGLPAAIGAALANPEKKVICISGDGSILMNIQELATLADLKLNVTVIILNNGVLGMVRQLQELFFQQTYIATRFITNPDFASMAKCFGIKGYDLKNQGNLEAMLEKILSTSEPCVINIPIDFRENVMPTVPPGAGNHQMIGGKKHG</sequence>